<name>A0A4R0RKV6_9APHY</name>
<dbReference type="AlphaFoldDB" id="A0A4R0RKV6"/>
<keyword evidence="2" id="KW-0732">Signal</keyword>
<keyword evidence="4" id="KW-1185">Reference proteome</keyword>
<feature type="region of interest" description="Disordered" evidence="1">
    <location>
        <begin position="81"/>
        <end position="100"/>
    </location>
</feature>
<sequence>MRTSTLALLVLAATPAFCASSPTLFERGVVTTGHGGHHHRRDVVTKGHGGHHHRRDFEKQHGNDYGELGAVVNGRELNDLERRRGPHGSHHHRGGHRGHKRDEEVELLARMPKHHGKVHRHHHNRRPGHKRDELFELIAKSLQELDLREVEPHHGHGGRGGRRDLESLDGLEDQFTLAICMGRSDALTQTSTNMVSTNERRVINESDATSGFFFMSGLAKVPTVELTATVAGASLMQSYGALLALAASPVFCAPIADAQSELQARWDVVPPHLLHSRDETTDGAVLERRDHKYAFKREELVDLIARSIAELDRRGGHRGSGHHPSGDGGPGGPGRRDLERRGVPTAHGAPRLHGSFLANAPGRRDLDRRGLAHLPPRKHWLSTMRTSILAILALAAIPAFCTPEAAAQSELQAREIQLTPEQIALLHAPIVARDDITDGGILERRHKHHEHHDHHDHHGHHDHKREEVEELVARRTGPSRRRRHRNSRYAFKRDELSDDTLLEKRHKHHEHHDDHRGHHDHHGHRDHKREDFEELVARRAGPRRGPYVDKREELVDLIARSLEEIDRRGLPHSRRDLAALYSLQ</sequence>
<feature type="compositionally biased region" description="Basic residues" evidence="1">
    <location>
        <begin position="84"/>
        <end position="99"/>
    </location>
</feature>
<feature type="compositionally biased region" description="Basic residues" evidence="1">
    <location>
        <begin position="447"/>
        <end position="463"/>
    </location>
</feature>
<dbReference type="Proteomes" id="UP000292702">
    <property type="component" value="Unassembled WGS sequence"/>
</dbReference>
<feature type="compositionally biased region" description="Basic and acidic residues" evidence="1">
    <location>
        <begin position="464"/>
        <end position="473"/>
    </location>
</feature>
<gene>
    <name evidence="3" type="ORF">EIP91_011958</name>
</gene>
<dbReference type="EMBL" id="RWJN01000086">
    <property type="protein sequence ID" value="TCD67772.1"/>
    <property type="molecule type" value="Genomic_DNA"/>
</dbReference>
<feature type="compositionally biased region" description="Basic residues" evidence="1">
    <location>
        <begin position="477"/>
        <end position="487"/>
    </location>
</feature>
<accession>A0A4R0RKV6</accession>
<feature type="compositionally biased region" description="Basic residues" evidence="1">
    <location>
        <begin position="518"/>
        <end position="527"/>
    </location>
</feature>
<comment type="caution">
    <text evidence="3">The sequence shown here is derived from an EMBL/GenBank/DDBJ whole genome shotgun (WGS) entry which is preliminary data.</text>
</comment>
<feature type="region of interest" description="Disordered" evidence="1">
    <location>
        <begin position="32"/>
        <end position="65"/>
    </location>
</feature>
<feature type="region of interest" description="Disordered" evidence="1">
    <location>
        <begin position="447"/>
        <end position="489"/>
    </location>
</feature>
<evidence type="ECO:0000313" key="4">
    <source>
        <dbReference type="Proteomes" id="UP000292702"/>
    </source>
</evidence>
<proteinExistence type="predicted"/>
<feature type="compositionally biased region" description="Basic and acidic residues" evidence="1">
    <location>
        <begin position="55"/>
        <end position="64"/>
    </location>
</feature>
<feature type="chain" id="PRO_5020727789" evidence="2">
    <location>
        <begin position="21"/>
        <end position="584"/>
    </location>
</feature>
<reference evidence="3 4" key="1">
    <citation type="submission" date="2018-11" db="EMBL/GenBank/DDBJ databases">
        <title>Genome assembly of Steccherinum ochraceum LE-BIN_3174, the white-rot fungus of the Steccherinaceae family (The Residual Polyporoid clade, Polyporales, Basidiomycota).</title>
        <authorList>
            <person name="Fedorova T.V."/>
            <person name="Glazunova O.A."/>
            <person name="Landesman E.O."/>
            <person name="Moiseenko K.V."/>
            <person name="Psurtseva N.V."/>
            <person name="Savinova O.S."/>
            <person name="Shakhova N.V."/>
            <person name="Tyazhelova T.V."/>
            <person name="Vasina D.V."/>
        </authorList>
    </citation>
    <scope>NUCLEOTIDE SEQUENCE [LARGE SCALE GENOMIC DNA]</scope>
    <source>
        <strain evidence="3 4">LE-BIN_3174</strain>
    </source>
</reference>
<feature type="signal peptide" evidence="2">
    <location>
        <begin position="1"/>
        <end position="20"/>
    </location>
</feature>
<evidence type="ECO:0000256" key="1">
    <source>
        <dbReference type="SAM" id="MobiDB-lite"/>
    </source>
</evidence>
<evidence type="ECO:0000313" key="3">
    <source>
        <dbReference type="EMBL" id="TCD67772.1"/>
    </source>
</evidence>
<feature type="region of interest" description="Disordered" evidence="1">
    <location>
        <begin position="313"/>
        <end position="363"/>
    </location>
</feature>
<feature type="region of interest" description="Disordered" evidence="1">
    <location>
        <begin position="505"/>
        <end position="532"/>
    </location>
</feature>
<evidence type="ECO:0000256" key="2">
    <source>
        <dbReference type="SAM" id="SignalP"/>
    </source>
</evidence>
<organism evidence="3 4">
    <name type="scientific">Steccherinum ochraceum</name>
    <dbReference type="NCBI Taxonomy" id="92696"/>
    <lineage>
        <taxon>Eukaryota</taxon>
        <taxon>Fungi</taxon>
        <taxon>Dikarya</taxon>
        <taxon>Basidiomycota</taxon>
        <taxon>Agaricomycotina</taxon>
        <taxon>Agaricomycetes</taxon>
        <taxon>Polyporales</taxon>
        <taxon>Steccherinaceae</taxon>
        <taxon>Steccherinum</taxon>
    </lineage>
</organism>
<protein>
    <submittedName>
        <fullName evidence="3">Uncharacterized protein</fullName>
    </submittedName>
</protein>